<reference evidence="1" key="2">
    <citation type="journal article" date="2023" name="IMA Fungus">
        <title>Comparative genomic study of the Penicillium genus elucidates a diverse pangenome and 15 lateral gene transfer events.</title>
        <authorList>
            <person name="Petersen C."/>
            <person name="Sorensen T."/>
            <person name="Nielsen M.R."/>
            <person name="Sondergaard T.E."/>
            <person name="Sorensen J.L."/>
            <person name="Fitzpatrick D.A."/>
            <person name="Frisvad J.C."/>
            <person name="Nielsen K.L."/>
        </authorList>
    </citation>
    <scope>NUCLEOTIDE SEQUENCE</scope>
    <source>
        <strain evidence="1">IBT 30069</strain>
    </source>
</reference>
<evidence type="ECO:0000313" key="1">
    <source>
        <dbReference type="EMBL" id="KAJ5107495.1"/>
    </source>
</evidence>
<dbReference type="OrthoDB" id="4365789at2759"/>
<sequence>MLATNREATRKINEQIALNGPTLSSTSSLVLTAAAEHVVSLFESTVRANSYDQCTMPGVGFGSFIIDAEEQKALQTRIVSKELRLNIEMVRRLSGTTSQRSRSIQDKLKRWLYELERRIDNLISMVENE</sequence>
<gene>
    <name evidence="1" type="ORF">N7456_004170</name>
</gene>
<keyword evidence="2" id="KW-1185">Reference proteome</keyword>
<dbReference type="Proteomes" id="UP001149165">
    <property type="component" value="Unassembled WGS sequence"/>
</dbReference>
<dbReference type="AlphaFoldDB" id="A0A9W9FWW0"/>
<accession>A0A9W9FWW0</accession>
<dbReference type="EMBL" id="JAPQKH010000003">
    <property type="protein sequence ID" value="KAJ5107495.1"/>
    <property type="molecule type" value="Genomic_DNA"/>
</dbReference>
<proteinExistence type="predicted"/>
<protein>
    <submittedName>
        <fullName evidence="1">Uncharacterized protein</fullName>
    </submittedName>
</protein>
<name>A0A9W9FWW0_9EURO</name>
<reference evidence="1" key="1">
    <citation type="submission" date="2022-11" db="EMBL/GenBank/DDBJ databases">
        <authorList>
            <person name="Petersen C."/>
        </authorList>
    </citation>
    <scope>NUCLEOTIDE SEQUENCE</scope>
    <source>
        <strain evidence="1">IBT 30069</strain>
    </source>
</reference>
<organism evidence="1 2">
    <name type="scientific">Penicillium angulare</name>
    <dbReference type="NCBI Taxonomy" id="116970"/>
    <lineage>
        <taxon>Eukaryota</taxon>
        <taxon>Fungi</taxon>
        <taxon>Dikarya</taxon>
        <taxon>Ascomycota</taxon>
        <taxon>Pezizomycotina</taxon>
        <taxon>Eurotiomycetes</taxon>
        <taxon>Eurotiomycetidae</taxon>
        <taxon>Eurotiales</taxon>
        <taxon>Aspergillaceae</taxon>
        <taxon>Penicillium</taxon>
    </lineage>
</organism>
<comment type="caution">
    <text evidence="1">The sequence shown here is derived from an EMBL/GenBank/DDBJ whole genome shotgun (WGS) entry which is preliminary data.</text>
</comment>
<evidence type="ECO:0000313" key="2">
    <source>
        <dbReference type="Proteomes" id="UP001149165"/>
    </source>
</evidence>